<feature type="region of interest" description="Disordered" evidence="1">
    <location>
        <begin position="1"/>
        <end position="221"/>
    </location>
</feature>
<dbReference type="GO" id="GO:0006508">
    <property type="term" value="P:proteolysis"/>
    <property type="evidence" value="ECO:0007669"/>
    <property type="project" value="InterPro"/>
</dbReference>
<feature type="compositionally biased region" description="Polar residues" evidence="1">
    <location>
        <begin position="149"/>
        <end position="158"/>
    </location>
</feature>
<dbReference type="Proteomes" id="UP000821866">
    <property type="component" value="Chromosome 1"/>
</dbReference>
<accession>A0A9J6F883</accession>
<dbReference type="AlphaFoldDB" id="A0A9J6F883"/>
<keyword evidence="3" id="KW-1185">Reference proteome</keyword>
<dbReference type="PROSITE" id="PS51885">
    <property type="entry name" value="NEPRILYSIN"/>
    <property type="match status" value="1"/>
</dbReference>
<dbReference type="EMBL" id="JABSTU010000001">
    <property type="protein sequence ID" value="KAH8041864.1"/>
    <property type="molecule type" value="Genomic_DNA"/>
</dbReference>
<feature type="compositionally biased region" description="Basic and acidic residues" evidence="1">
    <location>
        <begin position="89"/>
        <end position="134"/>
    </location>
</feature>
<dbReference type="Gene3D" id="1.10.1380.10">
    <property type="entry name" value="Neutral endopeptidase , domain2"/>
    <property type="match status" value="1"/>
</dbReference>
<dbReference type="GO" id="GO:0004222">
    <property type="term" value="F:metalloendopeptidase activity"/>
    <property type="evidence" value="ECO:0007669"/>
    <property type="project" value="InterPro"/>
</dbReference>
<dbReference type="InterPro" id="IPR000718">
    <property type="entry name" value="Peptidase_M13"/>
</dbReference>
<sequence length="518" mass="56006">MTADEKVPALSDTGGKNSDGIPRKRHQKEHKAQSKSQSPSAISRFPVVPESSCGPKMVVAGESEKASASEGERSTGTKEAEAKVIVSATKHDGGQHTVTKDDNSKTKADELKVSRLIPEEKLPALTNMKEKDSEGSPGKRHQKHGKARSGSQSPSTCSRFPLVPESSRESKLVIADEGAKKPVGEGQRSIGTREAEAKETAAATKGGMGQPAATKGDGRQANDVLKWKVSLNVPEADRQRKSCEAPSQSSGYTVVPSRPSLVESPPDDPRGEMFLLPLASGAVVRDLKSDSARRWSFTATDCALVAFAVTCSLAVLWALLFGTSSPRLPQLHTRGLVALERMSGLCNSTDCEAAVREVIGVADPYVDPCEDMHAFACGRWCTFANSTWAPTYWHEQRRRYVSDVEDTLILIYRRALFTGKPFHYMASFYVSCLGLLENRKASLVDCWDAAGVVLEQWTNASDFTTLFALAVHTIVSSGVPSVFKISNYNDATVEVNTGAAIGTTEADDRFRQGQCLHK</sequence>
<dbReference type="Gene3D" id="3.40.390.10">
    <property type="entry name" value="Collagenase (Catalytic Domain)"/>
    <property type="match status" value="1"/>
</dbReference>
<feature type="compositionally biased region" description="Basic and acidic residues" evidence="1">
    <location>
        <begin position="62"/>
        <end position="82"/>
    </location>
</feature>
<name>A0A9J6F883_RHIMP</name>
<protein>
    <submittedName>
        <fullName evidence="2">Uncharacterized protein</fullName>
    </submittedName>
</protein>
<evidence type="ECO:0000313" key="3">
    <source>
        <dbReference type="Proteomes" id="UP000821866"/>
    </source>
</evidence>
<evidence type="ECO:0000256" key="1">
    <source>
        <dbReference type="SAM" id="MobiDB-lite"/>
    </source>
</evidence>
<organism evidence="2 3">
    <name type="scientific">Rhipicephalus microplus</name>
    <name type="common">Cattle tick</name>
    <name type="synonym">Boophilus microplus</name>
    <dbReference type="NCBI Taxonomy" id="6941"/>
    <lineage>
        <taxon>Eukaryota</taxon>
        <taxon>Metazoa</taxon>
        <taxon>Ecdysozoa</taxon>
        <taxon>Arthropoda</taxon>
        <taxon>Chelicerata</taxon>
        <taxon>Arachnida</taxon>
        <taxon>Acari</taxon>
        <taxon>Parasitiformes</taxon>
        <taxon>Ixodida</taxon>
        <taxon>Ixodoidea</taxon>
        <taxon>Ixodidae</taxon>
        <taxon>Rhipicephalinae</taxon>
        <taxon>Rhipicephalus</taxon>
        <taxon>Boophilus</taxon>
    </lineage>
</organism>
<reference evidence="2" key="2">
    <citation type="submission" date="2021-09" db="EMBL/GenBank/DDBJ databases">
        <authorList>
            <person name="Jia N."/>
            <person name="Wang J."/>
            <person name="Shi W."/>
            <person name="Du L."/>
            <person name="Sun Y."/>
            <person name="Zhan W."/>
            <person name="Jiang J."/>
            <person name="Wang Q."/>
            <person name="Zhang B."/>
            <person name="Ji P."/>
            <person name="Sakyi L.B."/>
            <person name="Cui X."/>
            <person name="Yuan T."/>
            <person name="Jiang B."/>
            <person name="Yang W."/>
            <person name="Lam T.T.-Y."/>
            <person name="Chang Q."/>
            <person name="Ding S."/>
            <person name="Wang X."/>
            <person name="Zhu J."/>
            <person name="Ruan X."/>
            <person name="Zhao L."/>
            <person name="Wei J."/>
            <person name="Que T."/>
            <person name="Du C."/>
            <person name="Cheng J."/>
            <person name="Dai P."/>
            <person name="Han X."/>
            <person name="Huang E."/>
            <person name="Gao Y."/>
            <person name="Liu J."/>
            <person name="Shao H."/>
            <person name="Ye R."/>
            <person name="Li L."/>
            <person name="Wei W."/>
            <person name="Wang X."/>
            <person name="Wang C."/>
            <person name="Huo Q."/>
            <person name="Li W."/>
            <person name="Guo W."/>
            <person name="Chen H."/>
            <person name="Chen S."/>
            <person name="Zhou L."/>
            <person name="Zhou L."/>
            <person name="Ni X."/>
            <person name="Tian J."/>
            <person name="Zhou Y."/>
            <person name="Sheng Y."/>
            <person name="Liu T."/>
            <person name="Pan Y."/>
            <person name="Xia L."/>
            <person name="Li J."/>
            <person name="Zhao F."/>
            <person name="Cao W."/>
        </authorList>
    </citation>
    <scope>NUCLEOTIDE SEQUENCE</scope>
    <source>
        <strain evidence="2">Rmic-2018</strain>
        <tissue evidence="2">Larvae</tissue>
    </source>
</reference>
<comment type="caution">
    <text evidence="2">The sequence shown here is derived from an EMBL/GenBank/DDBJ whole genome shotgun (WGS) entry which is preliminary data.</text>
</comment>
<proteinExistence type="predicted"/>
<feature type="region of interest" description="Disordered" evidence="1">
    <location>
        <begin position="236"/>
        <end position="266"/>
    </location>
</feature>
<dbReference type="InterPro" id="IPR024079">
    <property type="entry name" value="MetalloPept_cat_dom_sf"/>
</dbReference>
<reference evidence="2" key="1">
    <citation type="journal article" date="2020" name="Cell">
        <title>Large-Scale Comparative Analyses of Tick Genomes Elucidate Their Genetic Diversity and Vector Capacities.</title>
        <authorList>
            <consortium name="Tick Genome and Microbiome Consortium (TIGMIC)"/>
            <person name="Jia N."/>
            <person name="Wang J."/>
            <person name="Shi W."/>
            <person name="Du L."/>
            <person name="Sun Y."/>
            <person name="Zhan W."/>
            <person name="Jiang J.F."/>
            <person name="Wang Q."/>
            <person name="Zhang B."/>
            <person name="Ji P."/>
            <person name="Bell-Sakyi L."/>
            <person name="Cui X.M."/>
            <person name="Yuan T.T."/>
            <person name="Jiang B.G."/>
            <person name="Yang W.F."/>
            <person name="Lam T.T."/>
            <person name="Chang Q.C."/>
            <person name="Ding S.J."/>
            <person name="Wang X.J."/>
            <person name="Zhu J.G."/>
            <person name="Ruan X.D."/>
            <person name="Zhao L."/>
            <person name="Wei J.T."/>
            <person name="Ye R.Z."/>
            <person name="Que T.C."/>
            <person name="Du C.H."/>
            <person name="Zhou Y.H."/>
            <person name="Cheng J.X."/>
            <person name="Dai P.F."/>
            <person name="Guo W.B."/>
            <person name="Han X.H."/>
            <person name="Huang E.J."/>
            <person name="Li L.F."/>
            <person name="Wei W."/>
            <person name="Gao Y.C."/>
            <person name="Liu J.Z."/>
            <person name="Shao H.Z."/>
            <person name="Wang X."/>
            <person name="Wang C.C."/>
            <person name="Yang T.C."/>
            <person name="Huo Q.B."/>
            <person name="Li W."/>
            <person name="Chen H.Y."/>
            <person name="Chen S.E."/>
            <person name="Zhou L.G."/>
            <person name="Ni X.B."/>
            <person name="Tian J.H."/>
            <person name="Sheng Y."/>
            <person name="Liu T."/>
            <person name="Pan Y.S."/>
            <person name="Xia L.Y."/>
            <person name="Li J."/>
            <person name="Zhao F."/>
            <person name="Cao W.C."/>
        </authorList>
    </citation>
    <scope>NUCLEOTIDE SEQUENCE</scope>
    <source>
        <strain evidence="2">Rmic-2018</strain>
    </source>
</reference>
<dbReference type="InterPro" id="IPR042089">
    <property type="entry name" value="Peptidase_M13_dom_2"/>
</dbReference>
<evidence type="ECO:0000313" key="2">
    <source>
        <dbReference type="EMBL" id="KAH8041864.1"/>
    </source>
</evidence>
<feature type="compositionally biased region" description="Basic residues" evidence="1">
    <location>
        <begin position="138"/>
        <end position="147"/>
    </location>
</feature>
<gene>
    <name evidence="2" type="ORF">HPB51_019245</name>
</gene>
<dbReference type="SUPFAM" id="SSF55486">
    <property type="entry name" value="Metalloproteases ('zincins'), catalytic domain"/>
    <property type="match status" value="1"/>
</dbReference>